<reference evidence="1" key="1">
    <citation type="journal article" date="2014" name="Front. Microbiol.">
        <title>High frequency of phylogenetically diverse reductive dehalogenase-homologous genes in deep subseafloor sedimentary metagenomes.</title>
        <authorList>
            <person name="Kawai M."/>
            <person name="Futagami T."/>
            <person name="Toyoda A."/>
            <person name="Takaki Y."/>
            <person name="Nishi S."/>
            <person name="Hori S."/>
            <person name="Arai W."/>
            <person name="Tsubouchi T."/>
            <person name="Morono Y."/>
            <person name="Uchiyama I."/>
            <person name="Ito T."/>
            <person name="Fujiyama A."/>
            <person name="Inagaki F."/>
            <person name="Takami H."/>
        </authorList>
    </citation>
    <scope>NUCLEOTIDE SEQUENCE</scope>
    <source>
        <strain evidence="1">Expedition CK06-06</strain>
    </source>
</reference>
<accession>X0XHA4</accession>
<name>X0XHA4_9ZZZZ</name>
<comment type="caution">
    <text evidence="1">The sequence shown here is derived from an EMBL/GenBank/DDBJ whole genome shotgun (WGS) entry which is preliminary data.</text>
</comment>
<proteinExistence type="predicted"/>
<dbReference type="AlphaFoldDB" id="X0XHA4"/>
<feature type="non-terminal residue" evidence="1">
    <location>
        <position position="1"/>
    </location>
</feature>
<gene>
    <name evidence="1" type="ORF">S01H1_83007</name>
</gene>
<evidence type="ECO:0000313" key="1">
    <source>
        <dbReference type="EMBL" id="GAG42480.1"/>
    </source>
</evidence>
<dbReference type="EMBL" id="BARS01056345">
    <property type="protein sequence ID" value="GAG42480.1"/>
    <property type="molecule type" value="Genomic_DNA"/>
</dbReference>
<protein>
    <submittedName>
        <fullName evidence="1">Uncharacterized protein</fullName>
    </submittedName>
</protein>
<organism evidence="1">
    <name type="scientific">marine sediment metagenome</name>
    <dbReference type="NCBI Taxonomy" id="412755"/>
    <lineage>
        <taxon>unclassified sequences</taxon>
        <taxon>metagenomes</taxon>
        <taxon>ecological metagenomes</taxon>
    </lineage>
</organism>
<sequence length="70" mass="7540">ALREYGDEAPPALFWLGQEFVAAVRSTSNTVMWTSTGTGYEDNVDMAIRIIAGTANTPYWIPICTTGPGS</sequence>